<dbReference type="GO" id="GO:0051782">
    <property type="term" value="P:negative regulation of cell division"/>
    <property type="evidence" value="ECO:0007669"/>
    <property type="project" value="TreeGrafter"/>
</dbReference>
<dbReference type="SUPFAM" id="SSF52540">
    <property type="entry name" value="P-loop containing nucleoside triphosphate hydrolases"/>
    <property type="match status" value="1"/>
</dbReference>
<dbReference type="GO" id="GO:0005524">
    <property type="term" value="F:ATP binding"/>
    <property type="evidence" value="ECO:0007669"/>
    <property type="project" value="UniProtKB-KW"/>
</dbReference>
<dbReference type="GO" id="GO:0009898">
    <property type="term" value="C:cytoplasmic side of plasma membrane"/>
    <property type="evidence" value="ECO:0007669"/>
    <property type="project" value="TreeGrafter"/>
</dbReference>
<feature type="domain" description="CobQ/CobB/MinD/ParA nucleotide binding" evidence="3">
    <location>
        <begin position="270"/>
        <end position="428"/>
    </location>
</feature>
<dbReference type="GO" id="GO:0005829">
    <property type="term" value="C:cytosol"/>
    <property type="evidence" value="ECO:0007669"/>
    <property type="project" value="TreeGrafter"/>
</dbReference>
<name>A0A2R6Y0P8_9BACL</name>
<dbReference type="PANTHER" id="PTHR43384">
    <property type="entry name" value="SEPTUM SITE-DETERMINING PROTEIN MIND HOMOLOG, CHLOROPLASTIC-RELATED"/>
    <property type="match status" value="1"/>
</dbReference>
<accession>A0A2R6Y0P8</accession>
<dbReference type="Gene3D" id="3.40.50.300">
    <property type="entry name" value="P-loop containing nucleotide triphosphate hydrolases"/>
    <property type="match status" value="2"/>
</dbReference>
<dbReference type="PANTHER" id="PTHR43384:SF6">
    <property type="entry name" value="SEPTUM SITE-DETERMINING PROTEIN MIND HOMOLOG, CHLOROPLASTIC"/>
    <property type="match status" value="1"/>
</dbReference>
<organism evidence="4 5">
    <name type="scientific">Candidatus Carbonibacillus altaicus</name>
    <dbReference type="NCBI Taxonomy" id="2163959"/>
    <lineage>
        <taxon>Bacteria</taxon>
        <taxon>Bacillati</taxon>
        <taxon>Bacillota</taxon>
        <taxon>Bacilli</taxon>
        <taxon>Bacillales</taxon>
        <taxon>Candidatus Carbonibacillus</taxon>
    </lineage>
</organism>
<dbReference type="InterPro" id="IPR050625">
    <property type="entry name" value="ParA/MinD_ATPase"/>
</dbReference>
<dbReference type="InterPro" id="IPR011006">
    <property type="entry name" value="CheY-like_superfamily"/>
</dbReference>
<keyword evidence="1" id="KW-0547">Nucleotide-binding</keyword>
<proteinExistence type="predicted"/>
<protein>
    <recommendedName>
        <fullName evidence="3">CobQ/CobB/MinD/ParA nucleotide binding domain-containing protein</fullName>
    </recommendedName>
</protein>
<keyword evidence="2" id="KW-0067">ATP-binding</keyword>
<dbReference type="Pfam" id="PF01656">
    <property type="entry name" value="CbiA"/>
    <property type="match status" value="1"/>
</dbReference>
<evidence type="ECO:0000313" key="5">
    <source>
        <dbReference type="Proteomes" id="UP000244338"/>
    </source>
</evidence>
<dbReference type="InterPro" id="IPR002586">
    <property type="entry name" value="CobQ/CobB/MinD/ParA_Nub-bd_dom"/>
</dbReference>
<comment type="caution">
    <text evidence="4">The sequence shown here is derived from an EMBL/GenBank/DDBJ whole genome shotgun (WGS) entry which is preliminary data.</text>
</comment>
<dbReference type="InterPro" id="IPR027417">
    <property type="entry name" value="P-loop_NTPase"/>
</dbReference>
<reference evidence="5" key="1">
    <citation type="journal article" date="2018" name="Sci. Rep.">
        <title>Lignite coal burning seam in the remote Altai Mountains harbors a hydrogen-driven thermophilic microbial community.</title>
        <authorList>
            <person name="Kadnikov V.V."/>
            <person name="Mardanov A.V."/>
            <person name="Ivasenko D.A."/>
            <person name="Antsiferov D.V."/>
            <person name="Beletsky A.V."/>
            <person name="Karnachuk O.V."/>
            <person name="Ravin N.V."/>
        </authorList>
    </citation>
    <scope>NUCLEOTIDE SEQUENCE [LARGE SCALE GENOMIC DNA]</scope>
</reference>
<evidence type="ECO:0000259" key="3">
    <source>
        <dbReference type="Pfam" id="PF01656"/>
    </source>
</evidence>
<dbReference type="SUPFAM" id="SSF52172">
    <property type="entry name" value="CheY-like"/>
    <property type="match status" value="1"/>
</dbReference>
<dbReference type="GO" id="GO:0016887">
    <property type="term" value="F:ATP hydrolysis activity"/>
    <property type="evidence" value="ECO:0007669"/>
    <property type="project" value="TreeGrafter"/>
</dbReference>
<evidence type="ECO:0000313" key="4">
    <source>
        <dbReference type="EMBL" id="PTQ56256.1"/>
    </source>
</evidence>
<evidence type="ECO:0000256" key="1">
    <source>
        <dbReference type="ARBA" id="ARBA00022741"/>
    </source>
</evidence>
<dbReference type="AlphaFoldDB" id="A0A2R6Y0P8"/>
<gene>
    <name evidence="4" type="ORF">BSOLF_0533</name>
</gene>
<evidence type="ECO:0000256" key="2">
    <source>
        <dbReference type="ARBA" id="ARBA00022840"/>
    </source>
</evidence>
<dbReference type="Proteomes" id="UP000244338">
    <property type="component" value="Unassembled WGS sequence"/>
</dbReference>
<dbReference type="Gene3D" id="3.40.50.2300">
    <property type="match status" value="1"/>
</dbReference>
<dbReference type="EMBL" id="PEBX01000036">
    <property type="protein sequence ID" value="PTQ56256.1"/>
    <property type="molecule type" value="Genomic_DNA"/>
</dbReference>
<sequence>MRIIIKNIHLIFAEGPAEALQAALEQEGFTVTRDMNILLFSAAIKTVHADIALIQGDMPGISSTEVLEAVRKIRLTKPEMRLVFIHPTKDPQLLTGLIALGVYDHHIAGEFSLEDLLNWIKTSMTYRDAYVLIESTLTVNEPFLQERSLEKREEVIDEQENVHEKSLEEKEVIVQQKSVKQETKKKKAKTKKVAKTQAKTFLLKDLFQSIAMRLKRNRLKNGFEDEEETYEDLDTFFNTVSKPPEEVPEARLEKRAIKERMGYVVAVYSGTKGSTGKTTLSIALAGYLARKEKNVALVDADESSYGASILLFGDPTITPRKNRILNGATLYPKQAIEGSLRNSSTITIIDFGAVLTPEDIRILEKANLVLVVTLPETATVSIIRRHILKNNIPNARLVINRHVPGEGLPPWDVAKSMNLPLLETIPFDLQSLETGALQKINVIDVRGNKFIEPISRIGDRILIEIPNRRGVII</sequence>